<organism evidence="1 2">
    <name type="scientific">Molorchus minor</name>
    <dbReference type="NCBI Taxonomy" id="1323400"/>
    <lineage>
        <taxon>Eukaryota</taxon>
        <taxon>Metazoa</taxon>
        <taxon>Ecdysozoa</taxon>
        <taxon>Arthropoda</taxon>
        <taxon>Hexapoda</taxon>
        <taxon>Insecta</taxon>
        <taxon>Pterygota</taxon>
        <taxon>Neoptera</taxon>
        <taxon>Endopterygota</taxon>
        <taxon>Coleoptera</taxon>
        <taxon>Polyphaga</taxon>
        <taxon>Cucujiformia</taxon>
        <taxon>Chrysomeloidea</taxon>
        <taxon>Cerambycidae</taxon>
        <taxon>Lamiinae</taxon>
        <taxon>Monochamini</taxon>
        <taxon>Molorchus</taxon>
    </lineage>
</organism>
<evidence type="ECO:0000313" key="1">
    <source>
        <dbReference type="EMBL" id="KAJ8974457.1"/>
    </source>
</evidence>
<gene>
    <name evidence="1" type="ORF">NQ317_014773</name>
</gene>
<dbReference type="Proteomes" id="UP001162164">
    <property type="component" value="Unassembled WGS sequence"/>
</dbReference>
<name>A0ABQ9J945_9CUCU</name>
<proteinExistence type="predicted"/>
<comment type="caution">
    <text evidence="1">The sequence shown here is derived from an EMBL/GenBank/DDBJ whole genome shotgun (WGS) entry which is preliminary data.</text>
</comment>
<protein>
    <recommendedName>
        <fullName evidence="3">Ig-like domain-containing protein</fullName>
    </recommendedName>
</protein>
<reference evidence="1" key="1">
    <citation type="journal article" date="2023" name="Insect Mol. Biol.">
        <title>Genome sequencing provides insights into the evolution of gene families encoding plant cell wall-degrading enzymes in longhorned beetles.</title>
        <authorList>
            <person name="Shin N.R."/>
            <person name="Okamura Y."/>
            <person name="Kirsch R."/>
            <person name="Pauchet Y."/>
        </authorList>
    </citation>
    <scope>NUCLEOTIDE SEQUENCE</scope>
    <source>
        <strain evidence="1">MMC_N1</strain>
    </source>
</reference>
<evidence type="ECO:0008006" key="3">
    <source>
        <dbReference type="Google" id="ProtNLM"/>
    </source>
</evidence>
<feature type="non-terminal residue" evidence="1">
    <location>
        <position position="1"/>
    </location>
</feature>
<evidence type="ECO:0000313" key="2">
    <source>
        <dbReference type="Proteomes" id="UP001162164"/>
    </source>
</evidence>
<keyword evidence="2" id="KW-1185">Reference proteome</keyword>
<dbReference type="InterPro" id="IPR036179">
    <property type="entry name" value="Ig-like_dom_sf"/>
</dbReference>
<dbReference type="EMBL" id="JAPWTJ010000992">
    <property type="protein sequence ID" value="KAJ8974457.1"/>
    <property type="molecule type" value="Genomic_DNA"/>
</dbReference>
<sequence>VPSIIRIINHMVGVENGSTAVLECEVEAFPDPVRADSCWFTYGSKTPEGTGAVKYTRLQPSDTDIRKLGDQCDCILGKKFMQLNCA</sequence>
<dbReference type="SUPFAM" id="SSF48726">
    <property type="entry name" value="Immunoglobulin"/>
    <property type="match status" value="1"/>
</dbReference>
<accession>A0ABQ9J945</accession>